<keyword evidence="3" id="KW-0378">Hydrolase</keyword>
<dbReference type="InterPro" id="IPR029030">
    <property type="entry name" value="Caspase-like_dom_sf"/>
</dbReference>
<dbReference type="Gene3D" id="3.40.50.1460">
    <property type="match status" value="1"/>
</dbReference>
<dbReference type="Proteomes" id="UP000651452">
    <property type="component" value="Unassembled WGS sequence"/>
</dbReference>
<dbReference type="GO" id="GO:0004197">
    <property type="term" value="F:cysteine-type endopeptidase activity"/>
    <property type="evidence" value="ECO:0007669"/>
    <property type="project" value="InterPro"/>
</dbReference>
<protein>
    <recommendedName>
        <fullName evidence="5">Peptidase C14 caspase domain-containing protein</fullName>
    </recommendedName>
</protein>
<dbReference type="AlphaFoldDB" id="A0A8H7IY34"/>
<keyword evidence="3" id="KW-0788">Thiol protease</keyword>
<evidence type="ECO:0000256" key="4">
    <source>
        <dbReference type="ARBA" id="ARBA00023145"/>
    </source>
</evidence>
<accession>A0A8H7IY34</accession>
<keyword evidence="2" id="KW-0053">Apoptosis</keyword>
<evidence type="ECO:0000256" key="1">
    <source>
        <dbReference type="ARBA" id="ARBA00009005"/>
    </source>
</evidence>
<evidence type="ECO:0000259" key="5">
    <source>
        <dbReference type="Pfam" id="PF00656"/>
    </source>
</evidence>
<evidence type="ECO:0000313" key="7">
    <source>
        <dbReference type="Proteomes" id="UP000651452"/>
    </source>
</evidence>
<dbReference type="InterPro" id="IPR011600">
    <property type="entry name" value="Pept_C14_caspase"/>
</dbReference>
<evidence type="ECO:0000256" key="3">
    <source>
        <dbReference type="ARBA" id="ARBA00022807"/>
    </source>
</evidence>
<keyword evidence="3" id="KW-0645">Protease</keyword>
<name>A0A8H7IY34_9PLEO</name>
<dbReference type="EMBL" id="RZGK01000017">
    <property type="protein sequence ID" value="KAF9692987.1"/>
    <property type="molecule type" value="Genomic_DNA"/>
</dbReference>
<dbReference type="InterPro" id="IPR050452">
    <property type="entry name" value="Metacaspase"/>
</dbReference>
<proteinExistence type="inferred from homology"/>
<gene>
    <name evidence="6" type="ORF">EKO04_008961</name>
</gene>
<dbReference type="SUPFAM" id="SSF52129">
    <property type="entry name" value="Caspase-like"/>
    <property type="match status" value="1"/>
</dbReference>
<reference evidence="6" key="2">
    <citation type="submission" date="2020-09" db="EMBL/GenBank/DDBJ databases">
        <title>Reference genome assembly for Australian Ascochyta lentis isolate Al4.</title>
        <authorList>
            <person name="Lee R.C."/>
            <person name="Farfan-Caceres L.M."/>
            <person name="Debler J.W."/>
            <person name="Williams A.H."/>
            <person name="Henares B.M."/>
        </authorList>
    </citation>
    <scope>NUCLEOTIDE SEQUENCE</scope>
    <source>
        <strain evidence="6">Al4</strain>
    </source>
</reference>
<dbReference type="OrthoDB" id="3223806at2759"/>
<organism evidence="6 7">
    <name type="scientific">Ascochyta lentis</name>
    <dbReference type="NCBI Taxonomy" id="205686"/>
    <lineage>
        <taxon>Eukaryota</taxon>
        <taxon>Fungi</taxon>
        <taxon>Dikarya</taxon>
        <taxon>Ascomycota</taxon>
        <taxon>Pezizomycotina</taxon>
        <taxon>Dothideomycetes</taxon>
        <taxon>Pleosporomycetidae</taxon>
        <taxon>Pleosporales</taxon>
        <taxon>Pleosporineae</taxon>
        <taxon>Didymellaceae</taxon>
        <taxon>Ascochyta</taxon>
    </lineage>
</organism>
<keyword evidence="4" id="KW-0865">Zymogen</keyword>
<dbReference type="Pfam" id="PF00656">
    <property type="entry name" value="Peptidase_C14"/>
    <property type="match status" value="1"/>
</dbReference>
<feature type="domain" description="Peptidase C14 caspase" evidence="5">
    <location>
        <begin position="21"/>
        <end position="162"/>
    </location>
</feature>
<sequence length="192" mass="21464">MTKGTKRTQQATMKKTTGPTNHALIIASDFAGLKGTTNDADAMTAALQRHDFTVVKCCSPDSTRANILNELEMLTQRVHQGDAVVIYYSGHGGLVEAESNWEAAKAGRKPLRRFQFIYPVNFDMSIEGGFHGIMDVELSHYTRTLIRITENTTVIFDCCHSARMTRYANDGIERRARGLPLRRRYDLSGHVA</sequence>
<comment type="caution">
    <text evidence="6">The sequence shown here is derived from an EMBL/GenBank/DDBJ whole genome shotgun (WGS) entry which is preliminary data.</text>
</comment>
<evidence type="ECO:0000313" key="6">
    <source>
        <dbReference type="EMBL" id="KAF9692987.1"/>
    </source>
</evidence>
<dbReference type="GO" id="GO:0005737">
    <property type="term" value="C:cytoplasm"/>
    <property type="evidence" value="ECO:0007669"/>
    <property type="project" value="TreeGrafter"/>
</dbReference>
<evidence type="ECO:0000256" key="2">
    <source>
        <dbReference type="ARBA" id="ARBA00022703"/>
    </source>
</evidence>
<dbReference type="GO" id="GO:0006508">
    <property type="term" value="P:proteolysis"/>
    <property type="evidence" value="ECO:0007669"/>
    <property type="project" value="InterPro"/>
</dbReference>
<reference evidence="6" key="1">
    <citation type="submission" date="2018-12" db="EMBL/GenBank/DDBJ databases">
        <authorList>
            <person name="Syme R.A."/>
            <person name="Farfan-Caceres L."/>
            <person name="Lichtenzveig J."/>
        </authorList>
    </citation>
    <scope>NUCLEOTIDE SEQUENCE</scope>
    <source>
        <strain evidence="6">Al4</strain>
    </source>
</reference>
<keyword evidence="7" id="KW-1185">Reference proteome</keyword>
<dbReference type="PANTHER" id="PTHR48104:SF30">
    <property type="entry name" value="METACASPASE-1"/>
    <property type="match status" value="1"/>
</dbReference>
<comment type="similarity">
    <text evidence="1">Belongs to the peptidase C14B family.</text>
</comment>
<dbReference type="GO" id="GO:0006915">
    <property type="term" value="P:apoptotic process"/>
    <property type="evidence" value="ECO:0007669"/>
    <property type="project" value="UniProtKB-KW"/>
</dbReference>
<dbReference type="PANTHER" id="PTHR48104">
    <property type="entry name" value="METACASPASE-4"/>
    <property type="match status" value="1"/>
</dbReference>